<dbReference type="RefSeq" id="WP_017841841.1">
    <property type="nucleotide sequence ID" value="NZ_CP035467.1"/>
</dbReference>
<dbReference type="NCBIfam" id="TIGR04073">
    <property type="entry name" value="exo_TIGR04073"/>
    <property type="match status" value="1"/>
</dbReference>
<keyword evidence="3" id="KW-1185">Reference proteome</keyword>
<evidence type="ECO:0000313" key="3">
    <source>
        <dbReference type="Proteomes" id="UP000305881"/>
    </source>
</evidence>
<name>A0A4P9UWW0_METBY</name>
<sequence length="133" mass="14648">MIDKAIKLPVFVILLCVSTFSHAEPEQDSYATQFFAKSGNALANITTGWLEVPKNIYITTRETNIIYGFIGGTGMGIFHLAGRIATGVFNLITAPIPSDPIVNPHYVWNDFGTKTTYAVQFYLEEPSTETAPQ</sequence>
<evidence type="ECO:0000256" key="1">
    <source>
        <dbReference type="SAM" id="SignalP"/>
    </source>
</evidence>
<dbReference type="STRING" id="675511.GCA_000341735_03415"/>
<accession>A0A4P9UWW0</accession>
<evidence type="ECO:0000313" key="2">
    <source>
        <dbReference type="EMBL" id="QCW84276.1"/>
    </source>
</evidence>
<gene>
    <name evidence="2" type="ORF">EQU24_20110</name>
</gene>
<keyword evidence="1" id="KW-0732">Signal</keyword>
<protein>
    <submittedName>
        <fullName evidence="2">Exosortase system-associated protein, TIGR04073 family</fullName>
    </submittedName>
</protein>
<feature type="signal peptide" evidence="1">
    <location>
        <begin position="1"/>
        <end position="23"/>
    </location>
</feature>
<dbReference type="InterPro" id="IPR023824">
    <property type="entry name" value="CHP04073_exosortase-affil"/>
</dbReference>
<dbReference type="AlphaFoldDB" id="A0A4P9UWW0"/>
<dbReference type="EMBL" id="CP035467">
    <property type="protein sequence ID" value="QCW84276.1"/>
    <property type="molecule type" value="Genomic_DNA"/>
</dbReference>
<dbReference type="Proteomes" id="UP000305881">
    <property type="component" value="Chromosome"/>
</dbReference>
<proteinExistence type="predicted"/>
<feature type="chain" id="PRO_5020843182" evidence="1">
    <location>
        <begin position="24"/>
        <end position="133"/>
    </location>
</feature>
<organism evidence="2 3">
    <name type="scientific">Methylotuvimicrobium buryatense</name>
    <name type="common">Methylomicrobium buryatense</name>
    <dbReference type="NCBI Taxonomy" id="95641"/>
    <lineage>
        <taxon>Bacteria</taxon>
        <taxon>Pseudomonadati</taxon>
        <taxon>Pseudomonadota</taxon>
        <taxon>Gammaproteobacteria</taxon>
        <taxon>Methylococcales</taxon>
        <taxon>Methylococcaceae</taxon>
        <taxon>Methylotuvimicrobium</taxon>
    </lineage>
</organism>
<dbReference type="KEGG" id="mbur:EQU24_20110"/>
<dbReference type="OrthoDB" id="8548499at2"/>
<reference evidence="3" key="1">
    <citation type="journal article" date="2019" name="J. Bacteriol.">
        <title>A Mutagenic Screen Identifies a TonB-Dependent Receptor Required for the Lanthanide Metal Switch in the Type I Methanotroph 'Methylotuvimicrobium buryatense' 5GB1C.</title>
        <authorList>
            <person name="Groom J.D."/>
            <person name="Ford S.M."/>
            <person name="Pesesky M.W."/>
            <person name="Lidstrom M.E."/>
        </authorList>
    </citation>
    <scope>NUCLEOTIDE SEQUENCE [LARGE SCALE GENOMIC DNA]</scope>
    <source>
        <strain evidence="3">5GB1C</strain>
    </source>
</reference>